<evidence type="ECO:0000313" key="1">
    <source>
        <dbReference type="EMBL" id="WAZ19008.1"/>
    </source>
</evidence>
<protein>
    <submittedName>
        <fullName evidence="1">Uncharacterized protein</fullName>
    </submittedName>
</protein>
<dbReference type="RefSeq" id="WP_269656691.1">
    <property type="nucleotide sequence ID" value="NZ_CP114413.1"/>
</dbReference>
<sequence length="559" mass="61959">MQRFETIPRDDDVEDAVAFRVHDPLWLLSRQWQLGEFRGQDAASPVFADVRAESHVLDSWRADDDTWRPYDPRTQPLEELVEAEPAPAADHELRVDGGVRWLTQLASAGLPETAEAFVTHCGFSDERAQPATGLLALVHGRIADGLRLAPLLDRLNTPAESAAVAEELGLSEAARVPLSQAADQWLRWWRPRVTASGAMAGDTAWDEHHLEYRCAARSSTLPSHEVHATAWTGGRLDWWAFDRVAVNAAPPPGGRPMAVTARNVPAPARFPGMPTPRLWEMEDARIDFGAIDTTALDLGRLLMITFGTVYGNDWYTLPLRLPVASLTRLTDFTVTDVFSRRHAVERAATNDSGWELFGLTDTAAPDTTDPWFFLAPVLPQALESPPVEAVLLLRDEMANLAWAVEQNVQDDETGEVIDCYDRWTAARPEPDLLPPDAAPRYRVDSEVPSYWFPLAPVRIGAGAAVRLQLTPLARYSASPEAAPAPQLPEGRFLGHVEADRPVWVYEEEVPRSGASLTRTRQRARWHDGTIHTWTGRHKTNGTGEGASGLRFDFLESTLP</sequence>
<name>A0ABY7K669_9ACTN</name>
<proteinExistence type="predicted"/>
<reference evidence="1" key="1">
    <citation type="submission" date="2022-12" db="EMBL/GenBank/DDBJ databases">
        <authorList>
            <person name="Ruckert C."/>
            <person name="Busche T."/>
            <person name="Kalinowski J."/>
            <person name="Wittmann C."/>
        </authorList>
    </citation>
    <scope>NUCLEOTIDE SEQUENCE</scope>
    <source>
        <strain evidence="1">DSM 40467</strain>
    </source>
</reference>
<evidence type="ECO:0000313" key="2">
    <source>
        <dbReference type="Proteomes" id="UP001164439"/>
    </source>
</evidence>
<dbReference type="Proteomes" id="UP001164439">
    <property type="component" value="Chromosome"/>
</dbReference>
<organism evidence="1 2">
    <name type="scientific">Streptomyces cinnabarinus</name>
    <dbReference type="NCBI Taxonomy" id="67287"/>
    <lineage>
        <taxon>Bacteria</taxon>
        <taxon>Bacillati</taxon>
        <taxon>Actinomycetota</taxon>
        <taxon>Actinomycetes</taxon>
        <taxon>Kitasatosporales</taxon>
        <taxon>Streptomycetaceae</taxon>
        <taxon>Streptomyces</taxon>
    </lineage>
</organism>
<keyword evidence="2" id="KW-1185">Reference proteome</keyword>
<dbReference type="EMBL" id="CP114413">
    <property type="protein sequence ID" value="WAZ19008.1"/>
    <property type="molecule type" value="Genomic_DNA"/>
</dbReference>
<gene>
    <name evidence="1" type="ORF">STRCI_000025</name>
</gene>
<accession>A0ABY7K669</accession>